<keyword evidence="2" id="KW-1185">Reference proteome</keyword>
<protein>
    <submittedName>
        <fullName evidence="1">Uncharacterized protein</fullName>
    </submittedName>
</protein>
<proteinExistence type="predicted"/>
<gene>
    <name evidence="1" type="ORF">M9H77_29684</name>
</gene>
<evidence type="ECO:0000313" key="2">
    <source>
        <dbReference type="Proteomes" id="UP001060085"/>
    </source>
</evidence>
<dbReference type="Proteomes" id="UP001060085">
    <property type="component" value="Linkage Group LG07"/>
</dbReference>
<reference evidence="2" key="1">
    <citation type="journal article" date="2023" name="Nat. Plants">
        <title>Single-cell RNA sequencing provides a high-resolution roadmap for understanding the multicellular compartmentation of specialized metabolism.</title>
        <authorList>
            <person name="Sun S."/>
            <person name="Shen X."/>
            <person name="Li Y."/>
            <person name="Li Y."/>
            <person name="Wang S."/>
            <person name="Li R."/>
            <person name="Zhang H."/>
            <person name="Shen G."/>
            <person name="Guo B."/>
            <person name="Wei J."/>
            <person name="Xu J."/>
            <person name="St-Pierre B."/>
            <person name="Chen S."/>
            <person name="Sun C."/>
        </authorList>
    </citation>
    <scope>NUCLEOTIDE SEQUENCE [LARGE SCALE GENOMIC DNA]</scope>
</reference>
<accession>A0ACB9ZV41</accession>
<sequence length="116" mass="13793">MGIHLRLDVFTWRNSTFMMLESALKYRRAFFSLALSDRNYKFCPPPEDWARAQKVGEFLRPFYEITNSISSSSYRTSNLEFEQVFKIDTMLVKYMNSADGMIKDMVIRMKSKLDKY</sequence>
<name>A0ACB9ZV41_CATRO</name>
<dbReference type="EMBL" id="CM044707">
    <property type="protein sequence ID" value="KAI5652497.1"/>
    <property type="molecule type" value="Genomic_DNA"/>
</dbReference>
<comment type="caution">
    <text evidence="1">The sequence shown here is derived from an EMBL/GenBank/DDBJ whole genome shotgun (WGS) entry which is preliminary data.</text>
</comment>
<evidence type="ECO:0000313" key="1">
    <source>
        <dbReference type="EMBL" id="KAI5652497.1"/>
    </source>
</evidence>
<organism evidence="1 2">
    <name type="scientific">Catharanthus roseus</name>
    <name type="common">Madagascar periwinkle</name>
    <name type="synonym">Vinca rosea</name>
    <dbReference type="NCBI Taxonomy" id="4058"/>
    <lineage>
        <taxon>Eukaryota</taxon>
        <taxon>Viridiplantae</taxon>
        <taxon>Streptophyta</taxon>
        <taxon>Embryophyta</taxon>
        <taxon>Tracheophyta</taxon>
        <taxon>Spermatophyta</taxon>
        <taxon>Magnoliopsida</taxon>
        <taxon>eudicotyledons</taxon>
        <taxon>Gunneridae</taxon>
        <taxon>Pentapetalae</taxon>
        <taxon>asterids</taxon>
        <taxon>lamiids</taxon>
        <taxon>Gentianales</taxon>
        <taxon>Apocynaceae</taxon>
        <taxon>Rauvolfioideae</taxon>
        <taxon>Vinceae</taxon>
        <taxon>Catharanthinae</taxon>
        <taxon>Catharanthus</taxon>
    </lineage>
</organism>